<evidence type="ECO:0000256" key="2">
    <source>
        <dbReference type="ARBA" id="ARBA00004304"/>
    </source>
</evidence>
<gene>
    <name evidence="11" type="ORF">K7432_011312</name>
</gene>
<evidence type="ECO:0000313" key="11">
    <source>
        <dbReference type="EMBL" id="KAK9702295.1"/>
    </source>
</evidence>
<keyword evidence="12" id="KW-1185">Reference proteome</keyword>
<evidence type="ECO:0000256" key="5">
    <source>
        <dbReference type="ARBA" id="ARBA00022692"/>
    </source>
</evidence>
<comment type="caution">
    <text evidence="11">The sequence shown here is derived from an EMBL/GenBank/DDBJ whole genome shotgun (WGS) entry which is preliminary data.</text>
</comment>
<feature type="domain" description="Cytochrome c oxidase assembly factor 3 mitochondrial coiled-coil" evidence="10">
    <location>
        <begin position="19"/>
        <end position="60"/>
    </location>
</feature>
<keyword evidence="8 9" id="KW-0472">Membrane</keyword>
<dbReference type="EMBL" id="JASJQH010007737">
    <property type="protein sequence ID" value="KAK9702295.1"/>
    <property type="molecule type" value="Genomic_DNA"/>
</dbReference>
<evidence type="ECO:0000256" key="4">
    <source>
        <dbReference type="ARBA" id="ARBA00011351"/>
    </source>
</evidence>
<dbReference type="PANTHER" id="PTHR15642">
    <property type="entry name" value="CYTOCHROME C OXIDASE ASSEMBLY FACTOR 3, MITOCHONDRIAL"/>
    <property type="match status" value="1"/>
</dbReference>
<organism evidence="11 12">
    <name type="scientific">Basidiobolus ranarum</name>
    <dbReference type="NCBI Taxonomy" id="34480"/>
    <lineage>
        <taxon>Eukaryota</taxon>
        <taxon>Fungi</taxon>
        <taxon>Fungi incertae sedis</taxon>
        <taxon>Zoopagomycota</taxon>
        <taxon>Entomophthoromycotina</taxon>
        <taxon>Basidiobolomycetes</taxon>
        <taxon>Basidiobolales</taxon>
        <taxon>Basidiobolaceae</taxon>
        <taxon>Basidiobolus</taxon>
    </lineage>
</organism>
<evidence type="ECO:0000256" key="8">
    <source>
        <dbReference type="ARBA" id="ARBA00023136"/>
    </source>
</evidence>
<keyword evidence="7 9" id="KW-0496">Mitochondrion</keyword>
<dbReference type="Proteomes" id="UP001479436">
    <property type="component" value="Unassembled WGS sequence"/>
</dbReference>
<evidence type="ECO:0000259" key="10">
    <source>
        <dbReference type="Pfam" id="PF09813"/>
    </source>
</evidence>
<name>A0ABR2VU45_9FUNG</name>
<dbReference type="Pfam" id="PF09813">
    <property type="entry name" value="Coa3_cc"/>
    <property type="match status" value="1"/>
</dbReference>
<comment type="subunit">
    <text evidence="4 9">Component of 250-400 kDa complexes called cytochrome oxidase assembly intermediates or COA complexes.</text>
</comment>
<keyword evidence="5 9" id="KW-0812">Transmembrane</keyword>
<keyword evidence="9" id="KW-0999">Mitochondrion inner membrane</keyword>
<reference evidence="11 12" key="1">
    <citation type="submission" date="2023-04" db="EMBL/GenBank/DDBJ databases">
        <title>Genome of Basidiobolus ranarum AG-B5.</title>
        <authorList>
            <person name="Stajich J.E."/>
            <person name="Carter-House D."/>
            <person name="Gryganskyi A."/>
        </authorList>
    </citation>
    <scope>NUCLEOTIDE SEQUENCE [LARGE SCALE GENOMIC DNA]</scope>
    <source>
        <strain evidence="11 12">AG-B5</strain>
    </source>
</reference>
<accession>A0ABR2VU45</accession>
<evidence type="ECO:0000313" key="12">
    <source>
        <dbReference type="Proteomes" id="UP001479436"/>
    </source>
</evidence>
<comment type="function">
    <text evidence="1 9">Required for assembly of cytochrome c oxidase (complex IV).</text>
</comment>
<dbReference type="PANTHER" id="PTHR15642:SF3">
    <property type="entry name" value="CYTOCHROME C OXIDASE ASSEMBLY FACTOR 3 HOMOLOG, MITOCHONDRIAL"/>
    <property type="match status" value="1"/>
</dbReference>
<proteinExistence type="inferred from homology"/>
<evidence type="ECO:0000256" key="3">
    <source>
        <dbReference type="ARBA" id="ARBA00007035"/>
    </source>
</evidence>
<protein>
    <recommendedName>
        <fullName evidence="9">Cytochrome c oxidase assembly factor 3</fullName>
    </recommendedName>
</protein>
<evidence type="ECO:0000256" key="6">
    <source>
        <dbReference type="ARBA" id="ARBA00022989"/>
    </source>
</evidence>
<evidence type="ECO:0000256" key="1">
    <source>
        <dbReference type="ARBA" id="ARBA00003064"/>
    </source>
</evidence>
<feature type="transmembrane region" description="Helical" evidence="9">
    <location>
        <begin position="32"/>
        <end position="49"/>
    </location>
</feature>
<dbReference type="InterPro" id="IPR041752">
    <property type="entry name" value="Coa3"/>
</dbReference>
<comment type="similarity">
    <text evidence="3 9">Belongs to the COA3 family.</text>
</comment>
<comment type="subcellular location">
    <subcellularLocation>
        <location evidence="2">Mitochondrion membrane</location>
        <topology evidence="2">Single-pass membrane protein</topology>
    </subcellularLocation>
</comment>
<keyword evidence="6 9" id="KW-1133">Transmembrane helix</keyword>
<dbReference type="InterPro" id="IPR018628">
    <property type="entry name" value="Coa3_CC"/>
</dbReference>
<sequence length="72" mass="8203">MITKHAPYMGERGYGFTQAMQRARLPYRTRNVVTGVVLFGFVTSVYYYSVAAVKQDDFDDIPLPPVPEKTNQ</sequence>
<evidence type="ECO:0000256" key="9">
    <source>
        <dbReference type="RuleBase" id="RU367056"/>
    </source>
</evidence>
<evidence type="ECO:0000256" key="7">
    <source>
        <dbReference type="ARBA" id="ARBA00023128"/>
    </source>
</evidence>